<accession>A0A4R6X7W6</accession>
<dbReference type="SUPFAM" id="SSF141371">
    <property type="entry name" value="PilZ domain-like"/>
    <property type="match status" value="1"/>
</dbReference>
<comment type="caution">
    <text evidence="2">The sequence shown here is derived from an EMBL/GenBank/DDBJ whole genome shotgun (WGS) entry which is preliminary data.</text>
</comment>
<dbReference type="AlphaFoldDB" id="A0A4R6X7W6"/>
<proteinExistence type="predicted"/>
<gene>
    <name evidence="2" type="ORF">C8D85_0516</name>
</gene>
<reference evidence="2 3" key="1">
    <citation type="submission" date="2019-03" db="EMBL/GenBank/DDBJ databases">
        <title>Genomic Encyclopedia of Type Strains, Phase IV (KMG-IV): sequencing the most valuable type-strain genomes for metagenomic binning, comparative biology and taxonomic classification.</title>
        <authorList>
            <person name="Goeker M."/>
        </authorList>
    </citation>
    <scope>NUCLEOTIDE SEQUENCE [LARGE SCALE GENOMIC DNA]</scope>
    <source>
        <strain evidence="2 3">DSM 5604</strain>
    </source>
</reference>
<sequence>MASDKNMTYHSSERRNALRVTPNDHKLSFDQGSFKLNCLDISMDGVALKSDKTLPTLEGEQVAFVLDQNDVIIGKVRARLVYKQDARSGWQFTALEDAVRSFIDQLVLDTQKDALRKAAGERLAEKEKQLLDLDAQSNREDFD</sequence>
<feature type="domain" description="PilZ" evidence="1">
    <location>
        <begin position="14"/>
        <end position="107"/>
    </location>
</feature>
<dbReference type="Proteomes" id="UP000295729">
    <property type="component" value="Unassembled WGS sequence"/>
</dbReference>
<dbReference type="Gene3D" id="2.40.10.220">
    <property type="entry name" value="predicted glycosyltransferase like domains"/>
    <property type="match status" value="1"/>
</dbReference>
<dbReference type="RefSeq" id="WP_133559792.1">
    <property type="nucleotide sequence ID" value="NZ_SNZA01000001.1"/>
</dbReference>
<protein>
    <submittedName>
        <fullName evidence="2">PilZ domain-containing protein</fullName>
    </submittedName>
</protein>
<evidence type="ECO:0000259" key="1">
    <source>
        <dbReference type="Pfam" id="PF07238"/>
    </source>
</evidence>
<evidence type="ECO:0000313" key="2">
    <source>
        <dbReference type="EMBL" id="TDR15162.1"/>
    </source>
</evidence>
<dbReference type="Pfam" id="PF07238">
    <property type="entry name" value="PilZ"/>
    <property type="match status" value="1"/>
</dbReference>
<dbReference type="GO" id="GO:0035438">
    <property type="term" value="F:cyclic-di-GMP binding"/>
    <property type="evidence" value="ECO:0007669"/>
    <property type="project" value="InterPro"/>
</dbReference>
<dbReference type="InterPro" id="IPR009875">
    <property type="entry name" value="PilZ_domain"/>
</dbReference>
<evidence type="ECO:0000313" key="3">
    <source>
        <dbReference type="Proteomes" id="UP000295729"/>
    </source>
</evidence>
<keyword evidence="3" id="KW-1185">Reference proteome</keyword>
<organism evidence="2 3">
    <name type="scientific">Marinomonas communis</name>
    <dbReference type="NCBI Taxonomy" id="28254"/>
    <lineage>
        <taxon>Bacteria</taxon>
        <taxon>Pseudomonadati</taxon>
        <taxon>Pseudomonadota</taxon>
        <taxon>Gammaproteobacteria</taxon>
        <taxon>Oceanospirillales</taxon>
        <taxon>Oceanospirillaceae</taxon>
        <taxon>Marinomonas</taxon>
    </lineage>
</organism>
<name>A0A4R6X7W6_9GAMM</name>
<dbReference type="OrthoDB" id="6106291at2"/>
<dbReference type="EMBL" id="SNZA01000001">
    <property type="protein sequence ID" value="TDR15162.1"/>
    <property type="molecule type" value="Genomic_DNA"/>
</dbReference>